<evidence type="ECO:0000256" key="1">
    <source>
        <dbReference type="SAM" id="MobiDB-lite"/>
    </source>
</evidence>
<gene>
    <name evidence="2" type="ORF">R1sor_010533</name>
</gene>
<proteinExistence type="predicted"/>
<dbReference type="EMBL" id="JBJQOH010000002">
    <property type="protein sequence ID" value="KAL3696457.1"/>
    <property type="molecule type" value="Genomic_DNA"/>
</dbReference>
<sequence length="435" mass="48559">MAALLLIKFPWSNEEDLGASTRIDNIYEAMVAELRKKRDASAVSMANLETVQMEKEYLLNSSREIWDRVREFNNHASPEDRLLEKDFPSWDGHALSGKGKGEASKTRKTPEELSWLASRSNHRPGTNLHYSNQAVNHSNQAQYRGLTPGSNLLVVSQQGRESSGNFSPKSKPSLSGQPELDKTWPSLPSLRGGTSQVPPGGQTEHQTSGKSTGSGPGTKGNAKQSEPPGEPSETNKGAASEPETQFEPMGKRNPTWAEVTEQNLRRLDPFARFADMPLVDNVEAGEIEEILDGLISTTAPVENCSDVRESDIVDIDPRFLVSSTRYLKEASVVIYTMDLKVSFRYVETWAEQIFKQTLGVQVLSIFSLSRNCFHICLDSGLSRNHVFANAPYYMGEAMVYTLPWDLRFNPNELRARSGTIWRAPRRILETTRRAP</sequence>
<protein>
    <submittedName>
        <fullName evidence="2">Uncharacterized protein</fullName>
    </submittedName>
</protein>
<name>A0ABD3I121_9MARC</name>
<feature type="compositionally biased region" description="Basic and acidic residues" evidence="1">
    <location>
        <begin position="99"/>
        <end position="111"/>
    </location>
</feature>
<comment type="caution">
    <text evidence="2">The sequence shown here is derived from an EMBL/GenBank/DDBJ whole genome shotgun (WGS) entry which is preliminary data.</text>
</comment>
<evidence type="ECO:0000313" key="2">
    <source>
        <dbReference type="EMBL" id="KAL3696457.1"/>
    </source>
</evidence>
<reference evidence="2 3" key="1">
    <citation type="submission" date="2024-09" db="EMBL/GenBank/DDBJ databases">
        <title>Chromosome-scale assembly of Riccia sorocarpa.</title>
        <authorList>
            <person name="Paukszto L."/>
        </authorList>
    </citation>
    <scope>NUCLEOTIDE SEQUENCE [LARGE SCALE GENOMIC DNA]</scope>
    <source>
        <strain evidence="2">LP-2024</strain>
        <tissue evidence="2">Aerial parts of the thallus</tissue>
    </source>
</reference>
<feature type="region of interest" description="Disordered" evidence="1">
    <location>
        <begin position="93"/>
        <end position="131"/>
    </location>
</feature>
<dbReference type="Proteomes" id="UP001633002">
    <property type="component" value="Unassembled WGS sequence"/>
</dbReference>
<feature type="region of interest" description="Disordered" evidence="1">
    <location>
        <begin position="157"/>
        <end position="255"/>
    </location>
</feature>
<accession>A0ABD3I121</accession>
<keyword evidence="3" id="KW-1185">Reference proteome</keyword>
<evidence type="ECO:0000313" key="3">
    <source>
        <dbReference type="Proteomes" id="UP001633002"/>
    </source>
</evidence>
<feature type="compositionally biased region" description="Polar residues" evidence="1">
    <location>
        <begin position="157"/>
        <end position="176"/>
    </location>
</feature>
<dbReference type="AlphaFoldDB" id="A0ABD3I121"/>
<organism evidence="2 3">
    <name type="scientific">Riccia sorocarpa</name>
    <dbReference type="NCBI Taxonomy" id="122646"/>
    <lineage>
        <taxon>Eukaryota</taxon>
        <taxon>Viridiplantae</taxon>
        <taxon>Streptophyta</taxon>
        <taxon>Embryophyta</taxon>
        <taxon>Marchantiophyta</taxon>
        <taxon>Marchantiopsida</taxon>
        <taxon>Marchantiidae</taxon>
        <taxon>Marchantiales</taxon>
        <taxon>Ricciaceae</taxon>
        <taxon>Riccia</taxon>
    </lineage>
</organism>